<dbReference type="EMBL" id="CP064789">
    <property type="protein sequence ID" value="QSG12339.1"/>
    <property type="molecule type" value="Genomic_DNA"/>
</dbReference>
<name>A0A897NNB6_9EURY</name>
<feature type="transmembrane region" description="Helical" evidence="1">
    <location>
        <begin position="227"/>
        <end position="251"/>
    </location>
</feature>
<gene>
    <name evidence="2" type="ORF">HSBGL_1929</name>
</gene>
<feature type="transmembrane region" description="Helical" evidence="1">
    <location>
        <begin position="311"/>
        <end position="328"/>
    </location>
</feature>
<feature type="transmembrane region" description="Helical" evidence="1">
    <location>
        <begin position="136"/>
        <end position="159"/>
    </location>
</feature>
<dbReference type="Proteomes" id="UP000663305">
    <property type="component" value="Chromosome"/>
</dbReference>
<feature type="transmembrane region" description="Helical" evidence="1">
    <location>
        <begin position="415"/>
        <end position="441"/>
    </location>
</feature>
<feature type="transmembrane region" description="Helical" evidence="1">
    <location>
        <begin position="101"/>
        <end position="130"/>
    </location>
</feature>
<reference evidence="2" key="1">
    <citation type="submission" date="2020-11" db="EMBL/GenBank/DDBJ databases">
        <title>Carbohydrate-dependent, anaerobic sulfur respiration: A novel catabolism in halophilic archaea.</title>
        <authorList>
            <person name="Sorokin D.Y."/>
            <person name="Messina E."/>
            <person name="Smedile F."/>
            <person name="La Cono V."/>
            <person name="Hallsworth J.E."/>
            <person name="Yakimov M.M."/>
        </authorList>
    </citation>
    <scope>NUCLEOTIDE SEQUENCE</scope>
    <source>
        <strain evidence="2">HSR-Bgl</strain>
    </source>
</reference>
<feature type="transmembrane region" description="Helical" evidence="1">
    <location>
        <begin position="20"/>
        <end position="39"/>
    </location>
</feature>
<feature type="transmembrane region" description="Helical" evidence="1">
    <location>
        <begin position="179"/>
        <end position="207"/>
    </location>
</feature>
<keyword evidence="1" id="KW-0812">Transmembrane</keyword>
<feature type="transmembrane region" description="Helical" evidence="1">
    <location>
        <begin position="462"/>
        <end position="481"/>
    </location>
</feature>
<dbReference type="GeneID" id="68861462"/>
<organism evidence="2 3">
    <name type="scientific">Halapricum desulfuricans</name>
    <dbReference type="NCBI Taxonomy" id="2841257"/>
    <lineage>
        <taxon>Archaea</taxon>
        <taxon>Methanobacteriati</taxon>
        <taxon>Methanobacteriota</taxon>
        <taxon>Stenosarchaea group</taxon>
        <taxon>Halobacteria</taxon>
        <taxon>Halobacteriales</taxon>
        <taxon>Haloarculaceae</taxon>
        <taxon>Halapricum</taxon>
    </lineage>
</organism>
<accession>A0A897NNB6</accession>
<proteinExistence type="predicted"/>
<evidence type="ECO:0000256" key="1">
    <source>
        <dbReference type="SAM" id="Phobius"/>
    </source>
</evidence>
<keyword evidence="1" id="KW-0472">Membrane</keyword>
<feature type="transmembrane region" description="Helical" evidence="1">
    <location>
        <begin position="340"/>
        <end position="362"/>
    </location>
</feature>
<protein>
    <submittedName>
        <fullName evidence="2">Putative membrane protein, predicted permease</fullName>
    </submittedName>
</protein>
<feature type="transmembrane region" description="Helical" evidence="1">
    <location>
        <begin position="511"/>
        <end position="530"/>
    </location>
</feature>
<feature type="transmembrane region" description="Helical" evidence="1">
    <location>
        <begin position="383"/>
        <end position="409"/>
    </location>
</feature>
<dbReference type="AlphaFoldDB" id="A0A897NNB6"/>
<evidence type="ECO:0000313" key="3">
    <source>
        <dbReference type="Proteomes" id="UP000663305"/>
    </source>
</evidence>
<feature type="transmembrane region" description="Helical" evidence="1">
    <location>
        <begin position="59"/>
        <end position="80"/>
    </location>
</feature>
<sequence length="540" mass="55498">MEIARIDLLRGYRWVRHQDLWLAFTAVVGVMGAFFLVQTYSIATDVGTAITAGEGLPTWLVMVTSVVWLFLTVFLAGDAFGTNGDLDHDGQYLTIRPAADVVGGLLLSAAAKFSVYTVGLGLAGGAGLVVGTGSPLPLVGIAAAAVIIPVAATAVGYPIGLALKGVVRRSESLGRLATLLGVGIALAYVTLSVTGELVTLIVSLHPVLTSPPLTWFGYLAFVTTPGAGVPVAGVLALVGVAPLIVIGGTVLSVPVARYAWLADPARATDDGGPDLPTAPHSRLDAVLDVICRAPATRGIASTTLRRAVRSPFQFVFVAPPLLAGILFVESAVTTGTVPWYVPWFVVWYGAWAAGAVVPLNPLGNQGATLSTLLTSPSRGRHVVHGNVVAATLVAAPLTVAIALGAGYLAGSSPTVLAALALCSVGAVTGSAVLATGIGAVFPRFESLSLDGSRQAVPPSKRAYTLFSITLSTVVLAVVFAADETARVLGAALSSRWLPFGLDIGAGMLETLGWFVLGGAVITVPLTYRLAIVRLETYRLP</sequence>
<dbReference type="RefSeq" id="WP_229124321.1">
    <property type="nucleotide sequence ID" value="NZ_CP064789.1"/>
</dbReference>
<keyword evidence="1" id="KW-1133">Transmembrane helix</keyword>
<evidence type="ECO:0000313" key="2">
    <source>
        <dbReference type="EMBL" id="QSG12339.1"/>
    </source>
</evidence>